<dbReference type="InParanoid" id="A0A0U5CRV8"/>
<organism evidence="2 3">
    <name type="scientific">Candidatus Protochlamydia naegleriophila</name>
    <dbReference type="NCBI Taxonomy" id="389348"/>
    <lineage>
        <taxon>Bacteria</taxon>
        <taxon>Pseudomonadati</taxon>
        <taxon>Chlamydiota</taxon>
        <taxon>Chlamydiia</taxon>
        <taxon>Parachlamydiales</taxon>
        <taxon>Parachlamydiaceae</taxon>
        <taxon>Candidatus Protochlamydia</taxon>
    </lineage>
</organism>
<keyword evidence="1" id="KW-1133">Transmembrane helix</keyword>
<feature type="transmembrane region" description="Helical" evidence="1">
    <location>
        <begin position="55"/>
        <end position="77"/>
    </location>
</feature>
<evidence type="ECO:0000313" key="2">
    <source>
        <dbReference type="EMBL" id="CUI17724.1"/>
    </source>
</evidence>
<protein>
    <submittedName>
        <fullName evidence="2">Conserved hypothetical membrane protein</fullName>
    </submittedName>
</protein>
<dbReference type="RefSeq" id="WP_059061953.1">
    <property type="nucleotide sequence ID" value="NZ_LN879502.1"/>
</dbReference>
<keyword evidence="3" id="KW-1185">Reference proteome</keyword>
<reference evidence="3" key="1">
    <citation type="submission" date="2015-09" db="EMBL/GenBank/DDBJ databases">
        <authorList>
            <person name="Bertelli C."/>
        </authorList>
    </citation>
    <scope>NUCLEOTIDE SEQUENCE [LARGE SCALE GENOMIC DNA]</scope>
    <source>
        <strain evidence="3">KNic</strain>
    </source>
</reference>
<gene>
    <name evidence="2" type="ORF">PNK_2121</name>
</gene>
<dbReference type="AlphaFoldDB" id="A0A0U5CRV8"/>
<dbReference type="KEGG" id="pnl:PNK_2121"/>
<accession>A0A0U5CRV8</accession>
<sequence>MECVRDGITFTKQLLVYNDNIREMRRECLNVGLISTVALLAISSFVPIPETAAQLLFSCCAIPLVGAITGVPLFVYIGNALTPILAFVLTAIALSALGISTPK</sequence>
<keyword evidence="1" id="KW-0472">Membrane</keyword>
<evidence type="ECO:0000256" key="1">
    <source>
        <dbReference type="SAM" id="Phobius"/>
    </source>
</evidence>
<dbReference type="EMBL" id="LN879502">
    <property type="protein sequence ID" value="CUI17724.1"/>
    <property type="molecule type" value="Genomic_DNA"/>
</dbReference>
<feature type="transmembrane region" description="Helical" evidence="1">
    <location>
        <begin position="84"/>
        <end position="101"/>
    </location>
</feature>
<proteinExistence type="predicted"/>
<dbReference type="PATRIC" id="fig|389348.3.peg.2384"/>
<feature type="transmembrane region" description="Helical" evidence="1">
    <location>
        <begin position="28"/>
        <end position="49"/>
    </location>
</feature>
<dbReference type="Proteomes" id="UP000069902">
    <property type="component" value="Chromosome cPNK"/>
</dbReference>
<evidence type="ECO:0000313" key="3">
    <source>
        <dbReference type="Proteomes" id="UP000069902"/>
    </source>
</evidence>
<keyword evidence="1" id="KW-0812">Transmembrane</keyword>
<name>A0A0U5CRV8_9BACT</name>